<dbReference type="InterPro" id="IPR036259">
    <property type="entry name" value="MFS_trans_sf"/>
</dbReference>
<keyword evidence="2" id="KW-0813">Transport</keyword>
<name>A0A3B3QKM0_9TELE</name>
<dbReference type="Gene3D" id="1.20.1250.20">
    <property type="entry name" value="MFS general substrate transporter like domains"/>
    <property type="match status" value="2"/>
</dbReference>
<dbReference type="InterPro" id="IPR011701">
    <property type="entry name" value="MFS"/>
</dbReference>
<dbReference type="GO" id="GO:0008028">
    <property type="term" value="F:monocarboxylic acid transmembrane transporter activity"/>
    <property type="evidence" value="ECO:0007669"/>
    <property type="project" value="TreeGrafter"/>
</dbReference>
<dbReference type="GeneTree" id="ENSGT00940000155575"/>
<dbReference type="Pfam" id="PF07690">
    <property type="entry name" value="MFS_1"/>
    <property type="match status" value="1"/>
</dbReference>
<feature type="transmembrane region" description="Helical" evidence="15">
    <location>
        <begin position="392"/>
        <end position="418"/>
    </location>
</feature>
<feature type="transmembrane region" description="Helical" evidence="15">
    <location>
        <begin position="151"/>
        <end position="173"/>
    </location>
</feature>
<protein>
    <recommendedName>
        <fullName evidence="11">Monocarboxylate transporter 7</fullName>
    </recommendedName>
    <alternativeName>
        <fullName evidence="12">Monocarboxylate transporter 6</fullName>
    </alternativeName>
    <alternativeName>
        <fullName evidence="13">Solute carrier family 16 member 6</fullName>
    </alternativeName>
</protein>
<dbReference type="AlphaFoldDB" id="A0A3B3QKM0"/>
<feature type="transmembrane region" description="Helical" evidence="15">
    <location>
        <begin position="341"/>
        <end position="362"/>
    </location>
</feature>
<sequence length="562" mass="59072">MKAWRSRVTGCLGPNVYPQEPDGGWGWVVAGAFFFVEAFTYGFIKSFGVFLPDLIRDFGESNSRVSWTISICVFVMTFTAPLSSMLTGRFGYRLVVIAGGVLTCLGTVATAFTSSINQMYATMGISGLGYCLTFLPTVTILSLYFNRRRSLVTAVASTGESFSIFALAPAFAALKEHLGWRYCLLLAGLLQSSLVVCGVLLRPIVLKPERAEGPGPEGPGPEEPLTGPLENTFALENELTCTSISSGDSGLQSMSASCPVLAVEEKFPPIAEEVPLKRAEGLQGAPVSARPRLLDFSTLQDGGFLCYAAFGLFATLGFFAPQLYVIPLGVSRGVATEHTPVLLSTMAVAEVLGRLCVGVLLGRLPVRKLYALGVCVAALALVLAAFPSAAGFWGLSTCCALFGFLLGTVCSTHIPMLAEDDVVGVERMPAAVGVYVFIQSFAGLAGPPLGGFLVDLTQNYGSAFYSCAAGMALGAVFLGCVLPARRAACLPGPPRAGDTPSKDAALQDAPVDFVELDLAPDASPAELETSQIGTWGEGGCLNTSGADAGSREQMRTNENVRC</sequence>
<accession>A0A3B3QKM0</accession>
<feature type="transmembrane region" description="Helical" evidence="15">
    <location>
        <begin position="179"/>
        <end position="201"/>
    </location>
</feature>
<dbReference type="GO" id="GO:0016323">
    <property type="term" value="C:basolateral plasma membrane"/>
    <property type="evidence" value="ECO:0007669"/>
    <property type="project" value="UniProtKB-SubCell"/>
</dbReference>
<keyword evidence="5 15" id="KW-0812">Transmembrane</keyword>
<dbReference type="OrthoDB" id="8055603at2759"/>
<reference evidence="17" key="1">
    <citation type="submission" date="2025-08" db="UniProtKB">
        <authorList>
            <consortium name="Ensembl"/>
        </authorList>
    </citation>
    <scope>IDENTIFICATION</scope>
</reference>
<dbReference type="PANTHER" id="PTHR11360">
    <property type="entry name" value="MONOCARBOXYLATE TRANSPORTER"/>
    <property type="match status" value="1"/>
</dbReference>
<feature type="transmembrane region" description="Helical" evidence="15">
    <location>
        <begin position="302"/>
        <end position="321"/>
    </location>
</feature>
<comment type="catalytic activity">
    <reaction evidence="8">
        <text>taurine(out) = taurine(in)</text>
        <dbReference type="Rhea" id="RHEA:66328"/>
        <dbReference type="ChEBI" id="CHEBI:507393"/>
    </reaction>
    <physiologicalReaction direction="left-to-right" evidence="8">
        <dbReference type="Rhea" id="RHEA:66329"/>
    </physiologicalReaction>
    <physiologicalReaction direction="right-to-left" evidence="8">
        <dbReference type="Rhea" id="RHEA:66330"/>
    </physiologicalReaction>
</comment>
<dbReference type="Proteomes" id="UP000261540">
    <property type="component" value="Unplaced"/>
</dbReference>
<dbReference type="STRING" id="1676925.ENSPKIP00000006658"/>
<dbReference type="FunFam" id="1.20.1250.20:FF:000490">
    <property type="entry name" value="Solute carrier family 16 member 6"/>
    <property type="match status" value="1"/>
</dbReference>
<dbReference type="PANTHER" id="PTHR11360:SF20">
    <property type="entry name" value="MONOCARBOXYLATE TRANSPORTER 7"/>
    <property type="match status" value="1"/>
</dbReference>
<evidence type="ECO:0000256" key="10">
    <source>
        <dbReference type="ARBA" id="ARBA00064033"/>
    </source>
</evidence>
<comment type="subcellular location">
    <subcellularLocation>
        <location evidence="1">Basolateral cell membrane</location>
        <topology evidence="1">Multi-pass membrane protein</topology>
    </subcellularLocation>
</comment>
<keyword evidence="18" id="KW-1185">Reference proteome</keyword>
<keyword evidence="6 15" id="KW-1133">Transmembrane helix</keyword>
<evidence type="ECO:0000256" key="1">
    <source>
        <dbReference type="ARBA" id="ARBA00004554"/>
    </source>
</evidence>
<proteinExistence type="predicted"/>
<feature type="transmembrane region" description="Helical" evidence="15">
    <location>
        <begin position="369"/>
        <end position="386"/>
    </location>
</feature>
<feature type="transmembrane region" description="Helical" evidence="15">
    <location>
        <begin position="94"/>
        <end position="113"/>
    </location>
</feature>
<feature type="transmembrane region" description="Helical" evidence="15">
    <location>
        <begin position="119"/>
        <end position="144"/>
    </location>
</feature>
<evidence type="ECO:0000256" key="15">
    <source>
        <dbReference type="SAM" id="Phobius"/>
    </source>
</evidence>
<dbReference type="PROSITE" id="PS50850">
    <property type="entry name" value="MFS"/>
    <property type="match status" value="1"/>
</dbReference>
<comment type="function">
    <text evidence="9">Monocarboxylate transporter selective for taurine. May associate with BSG/CD147 or EMB/GP70 ancillary proteins to mediate facilitative efflux or influx of taurine across the plasma membrane. The transport is pH- and sodium-independent. Rather low-affinity, is likely effective for taurine transport in tissues where taurine is present at high concentrations.</text>
</comment>
<evidence type="ECO:0000256" key="8">
    <source>
        <dbReference type="ARBA" id="ARBA00050472"/>
    </source>
</evidence>
<evidence type="ECO:0000256" key="7">
    <source>
        <dbReference type="ARBA" id="ARBA00023136"/>
    </source>
</evidence>
<feature type="region of interest" description="Disordered" evidence="14">
    <location>
        <begin position="543"/>
        <end position="562"/>
    </location>
</feature>
<evidence type="ECO:0000256" key="3">
    <source>
        <dbReference type="ARBA" id="ARBA00022475"/>
    </source>
</evidence>
<keyword evidence="3" id="KW-1003">Cell membrane</keyword>
<evidence type="ECO:0000256" key="9">
    <source>
        <dbReference type="ARBA" id="ARBA00058516"/>
    </source>
</evidence>
<feature type="compositionally biased region" description="Basic and acidic residues" evidence="14">
    <location>
        <begin position="549"/>
        <end position="562"/>
    </location>
</feature>
<evidence type="ECO:0000256" key="11">
    <source>
        <dbReference type="ARBA" id="ARBA00072172"/>
    </source>
</evidence>
<evidence type="ECO:0000256" key="4">
    <source>
        <dbReference type="ARBA" id="ARBA00022553"/>
    </source>
</evidence>
<evidence type="ECO:0000259" key="16">
    <source>
        <dbReference type="PROSITE" id="PS50850"/>
    </source>
</evidence>
<reference evidence="17" key="2">
    <citation type="submission" date="2025-09" db="UniProtKB">
        <authorList>
            <consortium name="Ensembl"/>
        </authorList>
    </citation>
    <scope>IDENTIFICATION</scope>
</reference>
<feature type="transmembrane region" description="Helical" evidence="15">
    <location>
        <begin position="430"/>
        <end position="450"/>
    </location>
</feature>
<evidence type="ECO:0000256" key="14">
    <source>
        <dbReference type="SAM" id="MobiDB-lite"/>
    </source>
</evidence>
<dbReference type="Ensembl" id="ENSPKIT00000030688.1">
    <property type="protein sequence ID" value="ENSPKIP00000006658.1"/>
    <property type="gene ID" value="ENSPKIG00000022850.1"/>
</dbReference>
<dbReference type="FunFam" id="1.20.1250.20:FF:000326">
    <property type="entry name" value="Solute carrier family 16 member 6"/>
    <property type="match status" value="1"/>
</dbReference>
<keyword evidence="7 15" id="KW-0472">Membrane</keyword>
<organism evidence="17 18">
    <name type="scientific">Paramormyrops kingsleyae</name>
    <dbReference type="NCBI Taxonomy" id="1676925"/>
    <lineage>
        <taxon>Eukaryota</taxon>
        <taxon>Metazoa</taxon>
        <taxon>Chordata</taxon>
        <taxon>Craniata</taxon>
        <taxon>Vertebrata</taxon>
        <taxon>Euteleostomi</taxon>
        <taxon>Actinopterygii</taxon>
        <taxon>Neopterygii</taxon>
        <taxon>Teleostei</taxon>
        <taxon>Osteoglossocephala</taxon>
        <taxon>Osteoglossomorpha</taxon>
        <taxon>Osteoglossiformes</taxon>
        <taxon>Mormyridae</taxon>
        <taxon>Paramormyrops</taxon>
    </lineage>
</organism>
<evidence type="ECO:0000256" key="12">
    <source>
        <dbReference type="ARBA" id="ARBA00076353"/>
    </source>
</evidence>
<evidence type="ECO:0000256" key="13">
    <source>
        <dbReference type="ARBA" id="ARBA00079656"/>
    </source>
</evidence>
<dbReference type="InterPro" id="IPR020846">
    <property type="entry name" value="MFS_dom"/>
</dbReference>
<feature type="transmembrane region" description="Helical" evidence="15">
    <location>
        <begin position="64"/>
        <end position="82"/>
    </location>
</feature>
<comment type="subunit">
    <text evidence="10">Forms functional complexes with BSG/CD147 or EMB/GP70 ancillary proteins.</text>
</comment>
<evidence type="ECO:0000313" key="17">
    <source>
        <dbReference type="Ensembl" id="ENSPKIP00000006658.1"/>
    </source>
</evidence>
<evidence type="ECO:0000256" key="5">
    <source>
        <dbReference type="ARBA" id="ARBA00022692"/>
    </source>
</evidence>
<keyword evidence="4" id="KW-0597">Phosphoprotein</keyword>
<dbReference type="InterPro" id="IPR050327">
    <property type="entry name" value="Proton-linked_MCT"/>
</dbReference>
<feature type="domain" description="Major facilitator superfamily (MFS) profile" evidence="16">
    <location>
        <begin position="26"/>
        <end position="486"/>
    </location>
</feature>
<evidence type="ECO:0000256" key="6">
    <source>
        <dbReference type="ARBA" id="ARBA00022989"/>
    </source>
</evidence>
<dbReference type="SUPFAM" id="SSF103473">
    <property type="entry name" value="MFS general substrate transporter"/>
    <property type="match status" value="1"/>
</dbReference>
<feature type="transmembrane region" description="Helical" evidence="15">
    <location>
        <begin position="462"/>
        <end position="482"/>
    </location>
</feature>
<feature type="transmembrane region" description="Helical" evidence="15">
    <location>
        <begin position="25"/>
        <end position="44"/>
    </location>
</feature>
<evidence type="ECO:0000256" key="2">
    <source>
        <dbReference type="ARBA" id="ARBA00022448"/>
    </source>
</evidence>
<evidence type="ECO:0000313" key="18">
    <source>
        <dbReference type="Proteomes" id="UP000261540"/>
    </source>
</evidence>